<reference evidence="1" key="1">
    <citation type="submission" date="2023-01" db="EMBL/GenBank/DDBJ databases">
        <title>Genome assembly of the deep-sea coral Lophelia pertusa.</title>
        <authorList>
            <person name="Herrera S."/>
            <person name="Cordes E."/>
        </authorList>
    </citation>
    <scope>NUCLEOTIDE SEQUENCE</scope>
    <source>
        <strain evidence="1">USNM1676648</strain>
        <tissue evidence="1">Polyp</tissue>
    </source>
</reference>
<dbReference type="Proteomes" id="UP001163046">
    <property type="component" value="Unassembled WGS sequence"/>
</dbReference>
<keyword evidence="2" id="KW-1185">Reference proteome</keyword>
<organism evidence="1 2">
    <name type="scientific">Desmophyllum pertusum</name>
    <dbReference type="NCBI Taxonomy" id="174260"/>
    <lineage>
        <taxon>Eukaryota</taxon>
        <taxon>Metazoa</taxon>
        <taxon>Cnidaria</taxon>
        <taxon>Anthozoa</taxon>
        <taxon>Hexacorallia</taxon>
        <taxon>Scleractinia</taxon>
        <taxon>Caryophylliina</taxon>
        <taxon>Caryophylliidae</taxon>
        <taxon>Desmophyllum</taxon>
    </lineage>
</organism>
<sequence>MLVQKYVAFNRQITEKARTLTYQTLPPFSWADESAENARERMQLDASRGQSDSSSHGFDIWTDQCYYLRRNCCRIQYCLHNIDCGLDKDYSVANLLYCC</sequence>
<proteinExistence type="predicted"/>
<dbReference type="AlphaFoldDB" id="A0A9W9ZRW4"/>
<comment type="caution">
    <text evidence="1">The sequence shown here is derived from an EMBL/GenBank/DDBJ whole genome shotgun (WGS) entry which is preliminary data.</text>
</comment>
<evidence type="ECO:0000313" key="2">
    <source>
        <dbReference type="Proteomes" id="UP001163046"/>
    </source>
</evidence>
<accession>A0A9W9ZRW4</accession>
<evidence type="ECO:0000313" key="1">
    <source>
        <dbReference type="EMBL" id="KAJ7386597.1"/>
    </source>
</evidence>
<gene>
    <name evidence="1" type="ORF">OS493_008745</name>
</gene>
<protein>
    <submittedName>
        <fullName evidence="1">Uncharacterized protein</fullName>
    </submittedName>
</protein>
<dbReference type="EMBL" id="MU825876">
    <property type="protein sequence ID" value="KAJ7386597.1"/>
    <property type="molecule type" value="Genomic_DNA"/>
</dbReference>
<name>A0A9W9ZRW4_9CNID</name>